<accession>A0A914A005</accession>
<evidence type="ECO:0000256" key="14">
    <source>
        <dbReference type="SAM" id="Coils"/>
    </source>
</evidence>
<dbReference type="NCBIfam" id="TIGR00456">
    <property type="entry name" value="argS"/>
    <property type="match status" value="1"/>
</dbReference>
<dbReference type="OrthoDB" id="68056at2759"/>
<dbReference type="InterPro" id="IPR001278">
    <property type="entry name" value="Arg-tRNA-ligase"/>
</dbReference>
<keyword evidence="14" id="KW-0175">Coiled coil</keyword>
<dbReference type="Proteomes" id="UP000887568">
    <property type="component" value="Unplaced"/>
</dbReference>
<evidence type="ECO:0000259" key="15">
    <source>
        <dbReference type="SMART" id="SM00836"/>
    </source>
</evidence>
<dbReference type="PANTHER" id="PTHR11956:SF5">
    <property type="entry name" value="ARGININE--TRNA LIGASE, CYTOPLASMIC"/>
    <property type="match status" value="1"/>
</dbReference>
<evidence type="ECO:0000256" key="2">
    <source>
        <dbReference type="ARBA" id="ARBA00005594"/>
    </source>
</evidence>
<keyword evidence="7 13" id="KW-0547">Nucleotide-binding</keyword>
<dbReference type="GO" id="GO:0005524">
    <property type="term" value="F:ATP binding"/>
    <property type="evidence" value="ECO:0007669"/>
    <property type="project" value="UniProtKB-KW"/>
</dbReference>
<evidence type="ECO:0000256" key="13">
    <source>
        <dbReference type="RuleBase" id="RU363038"/>
    </source>
</evidence>
<dbReference type="Gene3D" id="3.30.1360.70">
    <property type="entry name" value="Arginyl tRNA synthetase N-terminal domain"/>
    <property type="match status" value="1"/>
</dbReference>
<dbReference type="InterPro" id="IPR008909">
    <property type="entry name" value="DALR_anticod-bd"/>
</dbReference>
<evidence type="ECO:0000256" key="3">
    <source>
        <dbReference type="ARBA" id="ARBA00012837"/>
    </source>
</evidence>
<keyword evidence="6 13" id="KW-0436">Ligase</keyword>
<dbReference type="InterPro" id="IPR005148">
    <property type="entry name" value="Arg-tRNA-synth_N"/>
</dbReference>
<evidence type="ECO:0000259" key="16">
    <source>
        <dbReference type="SMART" id="SM01016"/>
    </source>
</evidence>
<evidence type="ECO:0000256" key="10">
    <source>
        <dbReference type="ARBA" id="ARBA00023146"/>
    </source>
</evidence>
<keyword evidence="18" id="KW-1185">Reference proteome</keyword>
<dbReference type="PROSITE" id="PS00178">
    <property type="entry name" value="AA_TRNA_LIGASE_I"/>
    <property type="match status" value="1"/>
</dbReference>
<evidence type="ECO:0000256" key="7">
    <source>
        <dbReference type="ARBA" id="ARBA00022741"/>
    </source>
</evidence>
<evidence type="ECO:0000256" key="8">
    <source>
        <dbReference type="ARBA" id="ARBA00022840"/>
    </source>
</evidence>
<comment type="subcellular location">
    <subcellularLocation>
        <location evidence="1">Cytoplasm</location>
        <location evidence="1">Cytosol</location>
    </subcellularLocation>
</comment>
<dbReference type="CDD" id="cd00671">
    <property type="entry name" value="ArgRS_core"/>
    <property type="match status" value="1"/>
</dbReference>
<reference evidence="17" key="1">
    <citation type="submission" date="2022-11" db="UniProtKB">
        <authorList>
            <consortium name="EnsemblMetazoa"/>
        </authorList>
    </citation>
    <scope>IDENTIFICATION</scope>
</reference>
<dbReference type="SMART" id="SM00836">
    <property type="entry name" value="DALR_1"/>
    <property type="match status" value="1"/>
</dbReference>
<dbReference type="OMA" id="NKPLHLG"/>
<keyword evidence="9 13" id="KW-0648">Protein biosynthesis</keyword>
<dbReference type="GO" id="GO:0006420">
    <property type="term" value="P:arginyl-tRNA aminoacylation"/>
    <property type="evidence" value="ECO:0007669"/>
    <property type="project" value="InterPro"/>
</dbReference>
<dbReference type="GeneID" id="119728475"/>
<name>A0A914A005_PATMI</name>
<dbReference type="InterPro" id="IPR001412">
    <property type="entry name" value="aa-tRNA-synth_I_CS"/>
</dbReference>
<dbReference type="EnsemblMetazoa" id="XM_038200728.1">
    <property type="protein sequence ID" value="XP_038056656.1"/>
    <property type="gene ID" value="LOC119728475"/>
</dbReference>
<dbReference type="PANTHER" id="PTHR11956">
    <property type="entry name" value="ARGINYL-TRNA SYNTHETASE"/>
    <property type="match status" value="1"/>
</dbReference>
<keyword evidence="10 13" id="KW-0030">Aminoacyl-tRNA synthetase</keyword>
<protein>
    <recommendedName>
        <fullName evidence="4">Arginine--tRNA ligase, cytoplasmic</fullName>
        <ecNumber evidence="3">6.1.1.19</ecNumber>
    </recommendedName>
    <alternativeName>
        <fullName evidence="11">Arginyl-tRNA synthetase</fullName>
    </alternativeName>
</protein>
<dbReference type="Pfam" id="PF03485">
    <property type="entry name" value="Arg_tRNA_synt_N"/>
    <property type="match status" value="1"/>
</dbReference>
<dbReference type="SMART" id="SM01016">
    <property type="entry name" value="Arg_tRNA_synt_N"/>
    <property type="match status" value="1"/>
</dbReference>
<comment type="similarity">
    <text evidence="2 13">Belongs to the class-I aminoacyl-tRNA synthetase family.</text>
</comment>
<comment type="catalytic activity">
    <reaction evidence="12">
        <text>tRNA(Arg) + L-arginine + ATP = L-arginyl-tRNA(Arg) + AMP + diphosphate</text>
        <dbReference type="Rhea" id="RHEA:20301"/>
        <dbReference type="Rhea" id="RHEA-COMP:9658"/>
        <dbReference type="Rhea" id="RHEA-COMP:9673"/>
        <dbReference type="ChEBI" id="CHEBI:30616"/>
        <dbReference type="ChEBI" id="CHEBI:32682"/>
        <dbReference type="ChEBI" id="CHEBI:33019"/>
        <dbReference type="ChEBI" id="CHEBI:78442"/>
        <dbReference type="ChEBI" id="CHEBI:78513"/>
        <dbReference type="ChEBI" id="CHEBI:456215"/>
        <dbReference type="EC" id="6.1.1.19"/>
    </reaction>
</comment>
<feature type="coiled-coil region" evidence="14">
    <location>
        <begin position="5"/>
        <end position="72"/>
    </location>
</feature>
<keyword evidence="8 13" id="KW-0067">ATP-binding</keyword>
<evidence type="ECO:0000256" key="5">
    <source>
        <dbReference type="ARBA" id="ARBA00022490"/>
    </source>
</evidence>
<dbReference type="SUPFAM" id="SSF47323">
    <property type="entry name" value="Anticodon-binding domain of a subclass of class I aminoacyl-tRNA synthetases"/>
    <property type="match status" value="1"/>
</dbReference>
<evidence type="ECO:0000313" key="17">
    <source>
        <dbReference type="EnsemblMetazoa" id="XP_038056656.1"/>
    </source>
</evidence>
<organism evidence="17 18">
    <name type="scientific">Patiria miniata</name>
    <name type="common">Bat star</name>
    <name type="synonym">Asterina miniata</name>
    <dbReference type="NCBI Taxonomy" id="46514"/>
    <lineage>
        <taxon>Eukaryota</taxon>
        <taxon>Metazoa</taxon>
        <taxon>Echinodermata</taxon>
        <taxon>Eleutherozoa</taxon>
        <taxon>Asterozoa</taxon>
        <taxon>Asteroidea</taxon>
        <taxon>Valvatacea</taxon>
        <taxon>Valvatida</taxon>
        <taxon>Asterinidae</taxon>
        <taxon>Patiria</taxon>
    </lineage>
</organism>
<feature type="domain" description="DALR anticodon binding" evidence="15">
    <location>
        <begin position="545"/>
        <end position="671"/>
    </location>
</feature>
<dbReference type="Gene3D" id="1.10.730.10">
    <property type="entry name" value="Isoleucyl-tRNA Synthetase, Domain 1"/>
    <property type="match status" value="1"/>
</dbReference>
<dbReference type="InterPro" id="IPR014729">
    <property type="entry name" value="Rossmann-like_a/b/a_fold"/>
</dbReference>
<keyword evidence="5" id="KW-0963">Cytoplasm</keyword>
<dbReference type="SUPFAM" id="SSF52374">
    <property type="entry name" value="Nucleotidylyl transferase"/>
    <property type="match status" value="1"/>
</dbReference>
<dbReference type="InterPro" id="IPR035684">
    <property type="entry name" value="ArgRS_core"/>
</dbReference>
<evidence type="ECO:0000256" key="11">
    <source>
        <dbReference type="ARBA" id="ARBA00033033"/>
    </source>
</evidence>
<dbReference type="HAMAP" id="MF_00123">
    <property type="entry name" value="Arg_tRNA_synth"/>
    <property type="match status" value="1"/>
</dbReference>
<dbReference type="InterPro" id="IPR036695">
    <property type="entry name" value="Arg-tRNA-synth_N_sf"/>
</dbReference>
<evidence type="ECO:0000256" key="1">
    <source>
        <dbReference type="ARBA" id="ARBA00004514"/>
    </source>
</evidence>
<dbReference type="GO" id="GO:0004814">
    <property type="term" value="F:arginine-tRNA ligase activity"/>
    <property type="evidence" value="ECO:0007669"/>
    <property type="project" value="UniProtKB-EC"/>
</dbReference>
<dbReference type="FunFam" id="3.30.1360.70:FF:000002">
    <property type="entry name" value="arginine--tRNA ligase, cytoplasmic"/>
    <property type="match status" value="1"/>
</dbReference>
<dbReference type="FunFam" id="1.10.730.10:FF:000016">
    <property type="entry name" value="Arginine--tRNA ligase, cytoplasmic"/>
    <property type="match status" value="1"/>
</dbReference>
<dbReference type="FunFam" id="3.40.50.620:FF:000084">
    <property type="entry name" value="arginine--tRNA ligase, cytoplasmic"/>
    <property type="match status" value="1"/>
</dbReference>
<evidence type="ECO:0000313" key="18">
    <source>
        <dbReference type="Proteomes" id="UP000887568"/>
    </source>
</evidence>
<dbReference type="GO" id="GO:0005829">
    <property type="term" value="C:cytosol"/>
    <property type="evidence" value="ECO:0007669"/>
    <property type="project" value="UniProtKB-SubCell"/>
</dbReference>
<dbReference type="SUPFAM" id="SSF55190">
    <property type="entry name" value="Arginyl-tRNA synthetase (ArgRS), N-terminal 'additional' domain"/>
    <property type="match status" value="1"/>
</dbReference>
<sequence>MSDIVTKYTERAVQQEAEIAQLKQEILQLQNGEINDGNDSSSPELDKLRTENQKLKYRLAHLLRSIEEEEKQSTRITGTDTVMTDISQQLQGIFAFAIMSAFPDLANPTMAVEASKNDRFGDYQCNSAMAIAQQLRAVGRKISPNEIAQAIVKNMPSNKIIEKVEIAGPGFINVHIQRPFISAVISDILTKGVRPPKIDRKKKVVIDMSSPNIAKEMHVGHLRSTIIGESITRLLQFAGHDVQKVCHLGDWGTQFGMLIAHLQDRFPDYLTKSPPISDLQAFYKESKVRFDEDAEFKKRAYSLVVQLQAKEPDIHKAWQLICDISYRAFEDIYERLDIKDLIPRGESFYQDLMVETVQDLESRGFLELDEGRKIMFTDSSKVPLTIVKSDGGFTYDTSDMACIRYRVFVDKADWILYVVDAGQSVHLENIYAGGRIVGWYDPARVRVEHIKFGVVLGEDKKKFKTRSGDTVRLAELLDEGMRRSLDKLKEKERDKVLTAEELSAAQRSVAYGCIKYADLCHNRVNDYVFSFDKMLDDKGNTAVYLLYAYTRIKSIARLAKVDDAAVLQAAGSTPIDVIHAKEWKLAKCLSRFPEIVSRILNDLLMHTLCEYLYELTTTFTEFYDACYCVEKDRQTGVIVKVNMSRILLCEAAAAVMAKGFHILGLDPVNRM</sequence>
<dbReference type="Gene3D" id="3.40.50.620">
    <property type="entry name" value="HUPs"/>
    <property type="match status" value="1"/>
</dbReference>
<feature type="domain" description="Arginyl tRNA synthetase N-terminal" evidence="16">
    <location>
        <begin position="88"/>
        <end position="176"/>
    </location>
</feature>
<dbReference type="Pfam" id="PF05746">
    <property type="entry name" value="DALR_1"/>
    <property type="match status" value="1"/>
</dbReference>
<dbReference type="GO" id="GO:0017101">
    <property type="term" value="C:aminoacyl-tRNA synthetase multienzyme complex"/>
    <property type="evidence" value="ECO:0007669"/>
    <property type="project" value="UniProtKB-ARBA"/>
</dbReference>
<dbReference type="Pfam" id="PF00750">
    <property type="entry name" value="tRNA-synt_1d"/>
    <property type="match status" value="1"/>
</dbReference>
<dbReference type="RefSeq" id="XP_038056656.1">
    <property type="nucleotide sequence ID" value="XM_038200728.1"/>
</dbReference>
<dbReference type="AlphaFoldDB" id="A0A914A005"/>
<dbReference type="EC" id="6.1.1.19" evidence="3"/>
<evidence type="ECO:0000256" key="6">
    <source>
        <dbReference type="ARBA" id="ARBA00022598"/>
    </source>
</evidence>
<dbReference type="InterPro" id="IPR009080">
    <property type="entry name" value="tRNAsynth_Ia_anticodon-bd"/>
</dbReference>
<evidence type="ECO:0000256" key="4">
    <source>
        <dbReference type="ARBA" id="ARBA00022171"/>
    </source>
</evidence>
<evidence type="ECO:0000256" key="12">
    <source>
        <dbReference type="ARBA" id="ARBA00049339"/>
    </source>
</evidence>
<dbReference type="PRINTS" id="PR01038">
    <property type="entry name" value="TRNASYNTHARG"/>
</dbReference>
<evidence type="ECO:0000256" key="9">
    <source>
        <dbReference type="ARBA" id="ARBA00022917"/>
    </source>
</evidence>
<proteinExistence type="inferred from homology"/>